<dbReference type="Proteomes" id="UP001155144">
    <property type="component" value="Unassembled WGS sequence"/>
</dbReference>
<feature type="domain" description="DUF6036" evidence="1">
    <location>
        <begin position="7"/>
        <end position="54"/>
    </location>
</feature>
<dbReference type="AlphaFoldDB" id="A0A9X2V836"/>
<sequence length="193" mass="20855">MIGSDQLREVLAAVGQLLEAKGKTVRIVIVGGASLNLAGLVDRATDDVDVIARAEEDEGGPILIPPDPMPDALMAAVQRVARDFGLPSGWLNTAVANQWETSLPPSLEENLTWHRFGGLRVGVAGRRPLIALKLLAAVDQGGPQSVHYQDLVRLNPTEEELEEARGWATSEDPSPIVADHIDQVIRHVRDDIE</sequence>
<dbReference type="Pfam" id="PF19502">
    <property type="entry name" value="DUF6036"/>
    <property type="match status" value="1"/>
</dbReference>
<proteinExistence type="predicted"/>
<comment type="caution">
    <text evidence="2">The sequence shown here is derived from an EMBL/GenBank/DDBJ whole genome shotgun (WGS) entry which is preliminary data.</text>
</comment>
<accession>A0A9X2V836</accession>
<protein>
    <recommendedName>
        <fullName evidence="1">DUF6036 domain-containing protein</fullName>
    </recommendedName>
</protein>
<dbReference type="GeneID" id="83727118"/>
<evidence type="ECO:0000259" key="1">
    <source>
        <dbReference type="Pfam" id="PF19502"/>
    </source>
</evidence>
<reference evidence="2" key="1">
    <citation type="submission" date="2022-08" db="EMBL/GenBank/DDBJ databases">
        <title>Genomic Encyclopedia of Type Strains, Phase V (KMG-V): Genome sequencing to study the core and pangenomes of soil and plant-associated prokaryotes.</title>
        <authorList>
            <person name="Whitman W."/>
        </authorList>
    </citation>
    <scope>NUCLEOTIDE SEQUENCE</scope>
    <source>
        <strain evidence="2">SP3026</strain>
    </source>
</reference>
<evidence type="ECO:0000313" key="2">
    <source>
        <dbReference type="EMBL" id="MCS4123082.1"/>
    </source>
</evidence>
<evidence type="ECO:0000313" key="3">
    <source>
        <dbReference type="Proteomes" id="UP001155144"/>
    </source>
</evidence>
<dbReference type="EMBL" id="JANUBL010000017">
    <property type="protein sequence ID" value="MCS4123082.1"/>
    <property type="molecule type" value="Genomic_DNA"/>
</dbReference>
<name>A0A9X2V836_9BACT</name>
<dbReference type="InterPro" id="IPR045792">
    <property type="entry name" value="DUF6036"/>
</dbReference>
<gene>
    <name evidence="2" type="ORF">GGP45_003453</name>
</gene>
<organism evidence="2 3">
    <name type="scientific">Salinibacter ruber</name>
    <dbReference type="NCBI Taxonomy" id="146919"/>
    <lineage>
        <taxon>Bacteria</taxon>
        <taxon>Pseudomonadati</taxon>
        <taxon>Rhodothermota</taxon>
        <taxon>Rhodothermia</taxon>
        <taxon>Rhodothermales</taxon>
        <taxon>Salinibacteraceae</taxon>
        <taxon>Salinibacter</taxon>
    </lineage>
</organism>
<dbReference type="RefSeq" id="WP_112902805.1">
    <property type="nucleotide sequence ID" value="NZ_CP030361.1"/>
</dbReference>